<reference evidence="2 3" key="1">
    <citation type="submission" date="2019-09" db="EMBL/GenBank/DDBJ databases">
        <title>Chitinophaga ginsengihumi sp. nov., isolated from soil of ginseng rhizosphere.</title>
        <authorList>
            <person name="Lee J."/>
        </authorList>
    </citation>
    <scope>NUCLEOTIDE SEQUENCE [LARGE SCALE GENOMIC DNA]</scope>
    <source>
        <strain evidence="2 3">BN140078</strain>
    </source>
</reference>
<reference evidence="2 3" key="2">
    <citation type="submission" date="2019-09" db="EMBL/GenBank/DDBJ databases">
        <authorList>
            <person name="Jin C."/>
        </authorList>
    </citation>
    <scope>NUCLEOTIDE SEQUENCE [LARGE SCALE GENOMIC DNA]</scope>
    <source>
        <strain evidence="2 3">BN140078</strain>
    </source>
</reference>
<name>A0A5B2VYZ3_9BACT</name>
<organism evidence="2 3">
    <name type="scientific">Chitinophaga agrisoli</name>
    <dbReference type="NCBI Taxonomy" id="2607653"/>
    <lineage>
        <taxon>Bacteria</taxon>
        <taxon>Pseudomonadati</taxon>
        <taxon>Bacteroidota</taxon>
        <taxon>Chitinophagia</taxon>
        <taxon>Chitinophagales</taxon>
        <taxon>Chitinophagaceae</taxon>
        <taxon>Chitinophaga</taxon>
    </lineage>
</organism>
<dbReference type="AlphaFoldDB" id="A0A5B2VYZ3"/>
<gene>
    <name evidence="2" type="ORF">F0L74_12865</name>
</gene>
<accession>A0A5B2VYZ3</accession>
<sequence>MPCCFFAQIILAQTAQTITVNGDLDKFYPVTFFDESWNANVATEVELGRSNVHIDADWRGSVIARFRFHTTNWGSKSNFIDADIHQDNSVDTAHSTFIAGWKDATAANNAGVIIIWLRGGGTSYICKSDNNVNPTVYDGVQQPLPYKEPAGKDPVTYIDNSYKTVIDPYVNRRGVSYTNSGYFNGSGLNYFASTVGIGMSATGTSKLSVNGGINIASGLDNTMPRPAVSSGTITGEIRGISGTGFHLGDDGFLRLSAGGGSNPATKTFIDLSGYMSVGGERYMSLTMGTAGKERMRIASNGNVGIGTANPQAKLAVNGDIFSTKVKVTQTGWSDFVFENNYTPMPLAEVEQFVKQNKHLPDIPSAKEVLENGLDLGEINKKLLQKVEELTLYIIQLQKNSDAQLEMIRQLQEENKK</sequence>
<protein>
    <recommendedName>
        <fullName evidence="4">Endosialidase-like protein</fullName>
    </recommendedName>
</protein>
<evidence type="ECO:0008006" key="4">
    <source>
        <dbReference type="Google" id="ProtNLM"/>
    </source>
</evidence>
<dbReference type="EMBL" id="VUOC01000002">
    <property type="protein sequence ID" value="KAA2243387.1"/>
    <property type="molecule type" value="Genomic_DNA"/>
</dbReference>
<dbReference type="Proteomes" id="UP000324611">
    <property type="component" value="Unassembled WGS sequence"/>
</dbReference>
<keyword evidence="3" id="KW-1185">Reference proteome</keyword>
<keyword evidence="1" id="KW-0175">Coiled coil</keyword>
<proteinExistence type="predicted"/>
<feature type="coiled-coil region" evidence="1">
    <location>
        <begin position="379"/>
        <end position="413"/>
    </location>
</feature>
<evidence type="ECO:0000313" key="2">
    <source>
        <dbReference type="EMBL" id="KAA2243387.1"/>
    </source>
</evidence>
<evidence type="ECO:0000313" key="3">
    <source>
        <dbReference type="Proteomes" id="UP000324611"/>
    </source>
</evidence>
<evidence type="ECO:0000256" key="1">
    <source>
        <dbReference type="SAM" id="Coils"/>
    </source>
</evidence>
<dbReference type="RefSeq" id="WP_149838263.1">
    <property type="nucleotide sequence ID" value="NZ_VUOC01000002.1"/>
</dbReference>
<comment type="caution">
    <text evidence="2">The sequence shown here is derived from an EMBL/GenBank/DDBJ whole genome shotgun (WGS) entry which is preliminary data.</text>
</comment>